<dbReference type="Pfam" id="PF13115">
    <property type="entry name" value="YtkA"/>
    <property type="match status" value="1"/>
</dbReference>
<feature type="chain" id="PRO_5045967114" evidence="2">
    <location>
        <begin position="19"/>
        <end position="151"/>
    </location>
</feature>
<evidence type="ECO:0000313" key="5">
    <source>
        <dbReference type="Proteomes" id="UP001595932"/>
    </source>
</evidence>
<dbReference type="RefSeq" id="WP_377279727.1">
    <property type="nucleotide sequence ID" value="NZ_JBHSGL010000014.1"/>
</dbReference>
<proteinExistence type="predicted"/>
<gene>
    <name evidence="4" type="ORF">ACFO5U_14090</name>
</gene>
<feature type="compositionally biased region" description="Acidic residues" evidence="1">
    <location>
        <begin position="130"/>
        <end position="143"/>
    </location>
</feature>
<dbReference type="InterPro" id="IPR032693">
    <property type="entry name" value="YtkA-like_dom"/>
</dbReference>
<dbReference type="PROSITE" id="PS51257">
    <property type="entry name" value="PROKAR_LIPOPROTEIN"/>
    <property type="match status" value="1"/>
</dbReference>
<feature type="signal peptide" evidence="2">
    <location>
        <begin position="1"/>
        <end position="18"/>
    </location>
</feature>
<protein>
    <submittedName>
        <fullName evidence="4">FixH family protein</fullName>
    </submittedName>
</protein>
<dbReference type="Proteomes" id="UP001595932">
    <property type="component" value="Unassembled WGS sequence"/>
</dbReference>
<evidence type="ECO:0000256" key="1">
    <source>
        <dbReference type="SAM" id="MobiDB-lite"/>
    </source>
</evidence>
<evidence type="ECO:0000256" key="2">
    <source>
        <dbReference type="SAM" id="SignalP"/>
    </source>
</evidence>
<comment type="caution">
    <text evidence="4">The sequence shown here is derived from an EMBL/GenBank/DDBJ whole genome shotgun (WGS) entry which is preliminary data.</text>
</comment>
<evidence type="ECO:0000313" key="4">
    <source>
        <dbReference type="EMBL" id="MFC4713993.1"/>
    </source>
</evidence>
<keyword evidence="5" id="KW-1185">Reference proteome</keyword>
<evidence type="ECO:0000259" key="3">
    <source>
        <dbReference type="Pfam" id="PF13115"/>
    </source>
</evidence>
<reference evidence="5" key="1">
    <citation type="journal article" date="2019" name="Int. J. Syst. Evol. Microbiol.">
        <title>The Global Catalogue of Microorganisms (GCM) 10K type strain sequencing project: providing services to taxonomists for standard genome sequencing and annotation.</title>
        <authorList>
            <consortium name="The Broad Institute Genomics Platform"/>
            <consortium name="The Broad Institute Genome Sequencing Center for Infectious Disease"/>
            <person name="Wu L."/>
            <person name="Ma J."/>
        </authorList>
    </citation>
    <scope>NUCLEOTIDE SEQUENCE [LARGE SCALE GENOMIC DNA]</scope>
    <source>
        <strain evidence="5">CGMCC 1.12151</strain>
    </source>
</reference>
<feature type="region of interest" description="Disordered" evidence="1">
    <location>
        <begin position="126"/>
        <end position="151"/>
    </location>
</feature>
<organism evidence="4 5">
    <name type="scientific">Planococcus dechangensis</name>
    <dbReference type="NCBI Taxonomy" id="1176255"/>
    <lineage>
        <taxon>Bacteria</taxon>
        <taxon>Bacillati</taxon>
        <taxon>Bacillota</taxon>
        <taxon>Bacilli</taxon>
        <taxon>Bacillales</taxon>
        <taxon>Caryophanaceae</taxon>
        <taxon>Planococcus</taxon>
    </lineage>
</organism>
<feature type="domain" description="YtkA-like" evidence="3">
    <location>
        <begin position="31"/>
        <end position="111"/>
    </location>
</feature>
<dbReference type="EMBL" id="JBHSGL010000014">
    <property type="protein sequence ID" value="MFC4713993.1"/>
    <property type="molecule type" value="Genomic_DNA"/>
</dbReference>
<sequence length="151" mass="16492">MKKWIVLMLSLLLLAACADEDASAGAGDTLEQVEVEFNIAETADPGDELVLSAAVSQGGEAIEDADEVVFEVWESGDRGHSEMLEAVHTESGVYEHTWTFDEEGVYFIQAHTTARRMHVMPKMELTVGDPDPESIVPDDSDDADAMHEMGH</sequence>
<keyword evidence="2" id="KW-0732">Signal</keyword>
<accession>A0ABV9MFZ2</accession>
<name>A0ABV9MFZ2_9BACL</name>